<keyword evidence="5 11" id="KW-0315">Glutamine amidotransferase</keyword>
<evidence type="ECO:0000313" key="15">
    <source>
        <dbReference type="Proteomes" id="UP000032360"/>
    </source>
</evidence>
<dbReference type="PATRIC" id="fig|1280514.3.peg.3716"/>
<reference evidence="14 15" key="1">
    <citation type="submission" date="2015-01" db="EMBL/GenBank/DDBJ databases">
        <title>Draft genome of the acidophilic iron oxidizer Acidithrix ferrooxidans strain Py-F3.</title>
        <authorList>
            <person name="Poehlein A."/>
            <person name="Eisen S."/>
            <person name="Schloemann M."/>
            <person name="Johnson B.D."/>
            <person name="Daniel R."/>
            <person name="Muehling M."/>
        </authorList>
    </citation>
    <scope>NUCLEOTIDE SEQUENCE [LARGE SCALE GENOMIC DNA]</scope>
    <source>
        <strain evidence="14 15">Py-F3</strain>
    </source>
</reference>
<protein>
    <recommendedName>
        <fullName evidence="11">Imidazole glycerol phosphate synthase subunit HisH</fullName>
        <ecNumber evidence="11">4.3.2.10</ecNumber>
    </recommendedName>
    <alternativeName>
        <fullName evidence="11">IGP synthase glutaminase subunit</fullName>
        <ecNumber evidence="11">3.5.1.2</ecNumber>
    </alternativeName>
    <alternativeName>
        <fullName evidence="11">IGP synthase subunit HisH</fullName>
    </alternativeName>
    <alternativeName>
        <fullName evidence="11">ImGP synthase subunit HisH</fullName>
        <shortName evidence="11">IGPS subunit HisH</shortName>
    </alternativeName>
</protein>
<comment type="subcellular location">
    <subcellularLocation>
        <location evidence="11">Cytoplasm</location>
    </subcellularLocation>
</comment>
<feature type="active site" description="Nucleophile" evidence="11 12">
    <location>
        <position position="82"/>
    </location>
</feature>
<dbReference type="NCBIfam" id="TIGR01855">
    <property type="entry name" value="IMP_synth_hisH"/>
    <property type="match status" value="1"/>
</dbReference>
<evidence type="ECO:0000256" key="11">
    <source>
        <dbReference type="HAMAP-Rule" id="MF_00278"/>
    </source>
</evidence>
<dbReference type="Pfam" id="PF00117">
    <property type="entry name" value="GATase"/>
    <property type="match status" value="1"/>
</dbReference>
<keyword evidence="11" id="KW-0963">Cytoplasm</keyword>
<comment type="function">
    <text evidence="8 11">IGPS catalyzes the conversion of PRFAR and glutamine to IGP, AICAR and glutamate. The HisH subunit catalyzes the hydrolysis of glutamine to glutamate and ammonia as part of the synthesis of IGP and AICAR. The resulting ammonia molecule is channeled to the active site of HisF.</text>
</comment>
<comment type="caution">
    <text evidence="14">The sequence shown here is derived from an EMBL/GenBank/DDBJ whole genome shotgun (WGS) entry which is preliminary data.</text>
</comment>
<evidence type="ECO:0000256" key="9">
    <source>
        <dbReference type="ARBA" id="ARBA00047838"/>
    </source>
</evidence>
<keyword evidence="14" id="KW-0808">Transferase</keyword>
<keyword evidence="3 11" id="KW-0028">Amino-acid biosynthesis</keyword>
<dbReference type="EC" id="4.3.2.10" evidence="11"/>
<feature type="active site" evidence="11 12">
    <location>
        <position position="187"/>
    </location>
</feature>
<evidence type="ECO:0000256" key="8">
    <source>
        <dbReference type="ARBA" id="ARBA00025299"/>
    </source>
</evidence>
<dbReference type="EMBL" id="JXYS01000088">
    <property type="protein sequence ID" value="KJF16326.1"/>
    <property type="molecule type" value="Genomic_DNA"/>
</dbReference>
<organism evidence="14 15">
    <name type="scientific">Acidithrix ferrooxidans</name>
    <dbReference type="NCBI Taxonomy" id="1280514"/>
    <lineage>
        <taxon>Bacteria</taxon>
        <taxon>Bacillati</taxon>
        <taxon>Actinomycetota</taxon>
        <taxon>Acidimicrobiia</taxon>
        <taxon>Acidimicrobiales</taxon>
        <taxon>Acidimicrobiaceae</taxon>
        <taxon>Acidithrix</taxon>
    </lineage>
</organism>
<keyword evidence="6 11" id="KW-0368">Histidine biosynthesis</keyword>
<name>A0A0D8HGY9_9ACTN</name>
<keyword evidence="4 11" id="KW-0378">Hydrolase</keyword>
<dbReference type="STRING" id="1280514.AXFE_28290"/>
<dbReference type="PROSITE" id="PS51273">
    <property type="entry name" value="GATASE_TYPE_1"/>
    <property type="match status" value="1"/>
</dbReference>
<dbReference type="Gene3D" id="3.40.50.880">
    <property type="match status" value="1"/>
</dbReference>
<dbReference type="InterPro" id="IPR029062">
    <property type="entry name" value="Class_I_gatase-like"/>
</dbReference>
<sequence length="206" mass="22228">MKNRIAVLDYGIGNLASVAKALESIGADVNLVDSQFPLSHYSGLVLPGVGSFGACVKALRNVGFHDVIYEAVGRSLPTLGVCVGLQMLYEGSDESPNEAGLGIIEGRIELLKTNLRIPQMQWNRIAIQDRFSKSPLFSGLGQETWMYFVHSYGAPVGVDTSAISNYGHDFTAAIQKGNLFGTQFHPEKSSTDGLTMLANFVRISSI</sequence>
<evidence type="ECO:0000256" key="3">
    <source>
        <dbReference type="ARBA" id="ARBA00022605"/>
    </source>
</evidence>
<keyword evidence="14" id="KW-0328">Glycosyltransferase</keyword>
<comment type="subunit">
    <text evidence="2 11">Heterodimer of HisH and HisF.</text>
</comment>
<proteinExistence type="inferred from homology"/>
<dbReference type="PANTHER" id="PTHR42701:SF1">
    <property type="entry name" value="IMIDAZOLE GLYCEROL PHOSPHATE SYNTHASE SUBUNIT HISH"/>
    <property type="match status" value="1"/>
</dbReference>
<evidence type="ECO:0000256" key="6">
    <source>
        <dbReference type="ARBA" id="ARBA00023102"/>
    </source>
</evidence>
<dbReference type="PANTHER" id="PTHR42701">
    <property type="entry name" value="IMIDAZOLE GLYCEROL PHOSPHATE SYNTHASE SUBUNIT HISH"/>
    <property type="match status" value="1"/>
</dbReference>
<gene>
    <name evidence="14" type="primary">hisH1</name>
    <name evidence="11" type="synonym">hisH</name>
    <name evidence="14" type="ORF">AXFE_28290</name>
</gene>
<comment type="pathway">
    <text evidence="1 11">Amino-acid biosynthesis; L-histidine biosynthesis; L-histidine from 5-phospho-alpha-D-ribose 1-diphosphate: step 5/9.</text>
</comment>
<keyword evidence="15" id="KW-1185">Reference proteome</keyword>
<dbReference type="InterPro" id="IPR017926">
    <property type="entry name" value="GATASE"/>
</dbReference>
<accession>A0A0D8HGY9</accession>
<evidence type="ECO:0000256" key="2">
    <source>
        <dbReference type="ARBA" id="ARBA00011152"/>
    </source>
</evidence>
<dbReference type="RefSeq" id="WP_052606509.1">
    <property type="nucleotide sequence ID" value="NZ_JXYS01000088.1"/>
</dbReference>
<evidence type="ECO:0000256" key="7">
    <source>
        <dbReference type="ARBA" id="ARBA00023239"/>
    </source>
</evidence>
<evidence type="ECO:0000256" key="1">
    <source>
        <dbReference type="ARBA" id="ARBA00005091"/>
    </source>
</evidence>
<evidence type="ECO:0000256" key="4">
    <source>
        <dbReference type="ARBA" id="ARBA00022801"/>
    </source>
</evidence>
<comment type="catalytic activity">
    <reaction evidence="10 11">
        <text>L-glutamine + H2O = L-glutamate + NH4(+)</text>
        <dbReference type="Rhea" id="RHEA:15889"/>
        <dbReference type="ChEBI" id="CHEBI:15377"/>
        <dbReference type="ChEBI" id="CHEBI:28938"/>
        <dbReference type="ChEBI" id="CHEBI:29985"/>
        <dbReference type="ChEBI" id="CHEBI:58359"/>
        <dbReference type="EC" id="3.5.1.2"/>
    </reaction>
</comment>
<evidence type="ECO:0000256" key="10">
    <source>
        <dbReference type="ARBA" id="ARBA00049534"/>
    </source>
</evidence>
<dbReference type="PIRSF" id="PIRSF000495">
    <property type="entry name" value="Amidotransf_hisH"/>
    <property type="match status" value="1"/>
</dbReference>
<dbReference type="GO" id="GO:0016829">
    <property type="term" value="F:lyase activity"/>
    <property type="evidence" value="ECO:0007669"/>
    <property type="project" value="UniProtKB-KW"/>
</dbReference>
<evidence type="ECO:0000256" key="12">
    <source>
        <dbReference type="PIRSR" id="PIRSR000495-1"/>
    </source>
</evidence>
<dbReference type="InterPro" id="IPR010139">
    <property type="entry name" value="Imidazole-glycPsynth_HisH"/>
</dbReference>
<dbReference type="EC" id="3.5.1.2" evidence="11"/>
<feature type="active site" evidence="11 12">
    <location>
        <position position="185"/>
    </location>
</feature>
<comment type="catalytic activity">
    <reaction evidence="9 11">
        <text>5-[(5-phospho-1-deoxy-D-ribulos-1-ylimino)methylamino]-1-(5-phospho-beta-D-ribosyl)imidazole-4-carboxamide + L-glutamine = D-erythro-1-(imidazol-4-yl)glycerol 3-phosphate + 5-amino-1-(5-phospho-beta-D-ribosyl)imidazole-4-carboxamide + L-glutamate + H(+)</text>
        <dbReference type="Rhea" id="RHEA:24793"/>
        <dbReference type="ChEBI" id="CHEBI:15378"/>
        <dbReference type="ChEBI" id="CHEBI:29985"/>
        <dbReference type="ChEBI" id="CHEBI:58278"/>
        <dbReference type="ChEBI" id="CHEBI:58359"/>
        <dbReference type="ChEBI" id="CHEBI:58475"/>
        <dbReference type="ChEBI" id="CHEBI:58525"/>
        <dbReference type="EC" id="4.3.2.10"/>
    </reaction>
</comment>
<dbReference type="CDD" id="cd01748">
    <property type="entry name" value="GATase1_IGP_Synthase"/>
    <property type="match status" value="1"/>
</dbReference>
<dbReference type="GO" id="GO:0005737">
    <property type="term" value="C:cytoplasm"/>
    <property type="evidence" value="ECO:0007669"/>
    <property type="project" value="UniProtKB-SubCell"/>
</dbReference>
<dbReference type="SUPFAM" id="SSF52317">
    <property type="entry name" value="Class I glutamine amidotransferase-like"/>
    <property type="match status" value="1"/>
</dbReference>
<dbReference type="UniPathway" id="UPA00031">
    <property type="reaction ID" value="UER00010"/>
</dbReference>
<dbReference type="AlphaFoldDB" id="A0A0D8HGY9"/>
<dbReference type="Proteomes" id="UP000032360">
    <property type="component" value="Unassembled WGS sequence"/>
</dbReference>
<dbReference type="GO" id="GO:0000105">
    <property type="term" value="P:L-histidine biosynthetic process"/>
    <property type="evidence" value="ECO:0007669"/>
    <property type="project" value="UniProtKB-UniRule"/>
</dbReference>
<dbReference type="GO" id="GO:0004359">
    <property type="term" value="F:glutaminase activity"/>
    <property type="evidence" value="ECO:0007669"/>
    <property type="project" value="UniProtKB-EC"/>
</dbReference>
<evidence type="ECO:0000256" key="5">
    <source>
        <dbReference type="ARBA" id="ARBA00022962"/>
    </source>
</evidence>
<dbReference type="HAMAP" id="MF_00278">
    <property type="entry name" value="HisH"/>
    <property type="match status" value="1"/>
</dbReference>
<keyword evidence="7 11" id="KW-0456">Lyase</keyword>
<evidence type="ECO:0000259" key="13">
    <source>
        <dbReference type="Pfam" id="PF00117"/>
    </source>
</evidence>
<evidence type="ECO:0000313" key="14">
    <source>
        <dbReference type="EMBL" id="KJF16326.1"/>
    </source>
</evidence>
<dbReference type="GO" id="GO:0000107">
    <property type="term" value="F:imidazoleglycerol-phosphate synthase activity"/>
    <property type="evidence" value="ECO:0007669"/>
    <property type="project" value="UniProtKB-UniRule"/>
</dbReference>
<feature type="domain" description="Glutamine amidotransferase" evidence="13">
    <location>
        <begin position="7"/>
        <end position="201"/>
    </location>
</feature>
<dbReference type="OrthoDB" id="9807137at2"/>